<keyword evidence="2 5" id="KW-0812">Transmembrane</keyword>
<dbReference type="STRING" id="537013.CLOSTMETH_01423"/>
<sequence>MLPYLFLIIGLVLLVKGADLFVEGSSSIAKILRVPSIIIGLTIVAFGTSAPEAAVSVTASIQGQNEIAVGNVIGSNMFNLLVVVGMCAVIRRVRVKRSMIAKEFPFAILSCLILIMMALDTQLGGQSGPGVKNLLSRADGIILLIFFAMFLYSLIRFALDSRRQSAGQETEQGAMSISKSILFSLAGIAGVILGGKLTVDGASDIAASFGISQKLIGLTVVAIGTSLPELVTSIVAARKGESDLALGNAIGSNIFNAFFILGMSSAISPIPFDMTSVYDMVILGAASLLVYFFAVSKKKIYRPEGIAMIAAYAAYMVYIILR</sequence>
<dbReference type="Gene3D" id="1.20.1420.30">
    <property type="entry name" value="NCX, central ion-binding region"/>
    <property type="match status" value="1"/>
</dbReference>
<evidence type="ECO:0000256" key="5">
    <source>
        <dbReference type="SAM" id="Phobius"/>
    </source>
</evidence>
<keyword evidence="4 5" id="KW-0472">Membrane</keyword>
<keyword evidence="8" id="KW-1185">Reference proteome</keyword>
<reference evidence="7 8" key="1">
    <citation type="submission" date="2009-01" db="EMBL/GenBank/DDBJ databases">
        <authorList>
            <person name="Fulton L."/>
            <person name="Clifton S."/>
            <person name="Fulton B."/>
            <person name="Xu J."/>
            <person name="Minx P."/>
            <person name="Pepin K.H."/>
            <person name="Johnson M."/>
            <person name="Bhonagiri V."/>
            <person name="Nash W.E."/>
            <person name="Mardis E.R."/>
            <person name="Wilson R.K."/>
        </authorList>
    </citation>
    <scope>NUCLEOTIDE SEQUENCE [LARGE SCALE GENOMIC DNA]</scope>
    <source>
        <strain evidence="7 8">DSM 5476</strain>
    </source>
</reference>
<feature type="transmembrane region" description="Helical" evidence="5">
    <location>
        <begin position="34"/>
        <end position="55"/>
    </location>
</feature>
<feature type="transmembrane region" description="Helical" evidence="5">
    <location>
        <begin position="67"/>
        <end position="91"/>
    </location>
</feature>
<feature type="transmembrane region" description="Helical" evidence="5">
    <location>
        <begin position="140"/>
        <end position="159"/>
    </location>
</feature>
<feature type="domain" description="Sodium/calcium exchanger membrane region" evidence="6">
    <location>
        <begin position="4"/>
        <end position="154"/>
    </location>
</feature>
<feature type="transmembrane region" description="Helical" evidence="5">
    <location>
        <begin position="305"/>
        <end position="321"/>
    </location>
</feature>
<dbReference type="GO" id="GO:0008273">
    <property type="term" value="F:calcium, potassium:sodium antiporter activity"/>
    <property type="evidence" value="ECO:0007669"/>
    <property type="project" value="TreeGrafter"/>
</dbReference>
<evidence type="ECO:0000313" key="8">
    <source>
        <dbReference type="Proteomes" id="UP000003340"/>
    </source>
</evidence>
<proteinExistence type="predicted"/>
<feature type="transmembrane region" description="Helical" evidence="5">
    <location>
        <begin position="103"/>
        <end position="120"/>
    </location>
</feature>
<dbReference type="InterPro" id="IPR004481">
    <property type="entry name" value="K/Na/Ca-exchanger"/>
</dbReference>
<evidence type="ECO:0000256" key="2">
    <source>
        <dbReference type="ARBA" id="ARBA00022692"/>
    </source>
</evidence>
<dbReference type="GO" id="GO:0005262">
    <property type="term" value="F:calcium channel activity"/>
    <property type="evidence" value="ECO:0007669"/>
    <property type="project" value="TreeGrafter"/>
</dbReference>
<organism evidence="7 8">
    <name type="scientific">[Clostridium] methylpentosum DSM 5476</name>
    <dbReference type="NCBI Taxonomy" id="537013"/>
    <lineage>
        <taxon>Bacteria</taxon>
        <taxon>Bacillati</taxon>
        <taxon>Bacillota</taxon>
        <taxon>Clostridia</taxon>
        <taxon>Eubacteriales</taxon>
        <taxon>Oscillospiraceae</taxon>
        <taxon>Oscillospiraceae incertae sedis</taxon>
    </lineage>
</organism>
<dbReference type="PANTHER" id="PTHR10846">
    <property type="entry name" value="SODIUM/POTASSIUM/CALCIUM EXCHANGER"/>
    <property type="match status" value="1"/>
</dbReference>
<dbReference type="AlphaFoldDB" id="C0EC54"/>
<dbReference type="HOGENOM" id="CLU_007948_0_3_9"/>
<accession>C0EC54</accession>
<feature type="transmembrane region" description="Helical" evidence="5">
    <location>
        <begin position="6"/>
        <end position="22"/>
    </location>
</feature>
<feature type="domain" description="Sodium/calcium exchanger membrane region" evidence="6">
    <location>
        <begin position="180"/>
        <end position="320"/>
    </location>
</feature>
<evidence type="ECO:0000256" key="4">
    <source>
        <dbReference type="ARBA" id="ARBA00023136"/>
    </source>
</evidence>
<dbReference type="InterPro" id="IPR044880">
    <property type="entry name" value="NCX_ion-bd_dom_sf"/>
</dbReference>
<feature type="transmembrane region" description="Helical" evidence="5">
    <location>
        <begin position="249"/>
        <end position="270"/>
    </location>
</feature>
<dbReference type="Proteomes" id="UP000003340">
    <property type="component" value="Unassembled WGS sequence"/>
</dbReference>
<dbReference type="GO" id="GO:0006874">
    <property type="term" value="P:intracellular calcium ion homeostasis"/>
    <property type="evidence" value="ECO:0007669"/>
    <property type="project" value="TreeGrafter"/>
</dbReference>
<dbReference type="EMBL" id="ACEC01000046">
    <property type="protein sequence ID" value="EEG30944.1"/>
    <property type="molecule type" value="Genomic_DNA"/>
</dbReference>
<name>C0EC54_9FIRM</name>
<comment type="caution">
    <text evidence="7">The sequence shown here is derived from an EMBL/GenBank/DDBJ whole genome shotgun (WGS) entry which is preliminary data.</text>
</comment>
<dbReference type="Pfam" id="PF01699">
    <property type="entry name" value="Na_Ca_ex"/>
    <property type="match status" value="2"/>
</dbReference>
<protein>
    <submittedName>
        <fullName evidence="7">K+-dependent Na+/Ca+ exchanger family protein</fullName>
    </submittedName>
</protein>
<dbReference type="InterPro" id="IPR004837">
    <property type="entry name" value="NaCa_Exmemb"/>
</dbReference>
<comment type="subcellular location">
    <subcellularLocation>
        <location evidence="1">Membrane</location>
        <topology evidence="1">Multi-pass membrane protein</topology>
    </subcellularLocation>
</comment>
<evidence type="ECO:0000313" key="7">
    <source>
        <dbReference type="EMBL" id="EEG30944.1"/>
    </source>
</evidence>
<reference evidence="7 8" key="2">
    <citation type="submission" date="2009-02" db="EMBL/GenBank/DDBJ databases">
        <title>Draft genome sequence of Clostridium methylpentosum (DSM 5476).</title>
        <authorList>
            <person name="Sudarsanam P."/>
            <person name="Ley R."/>
            <person name="Guruge J."/>
            <person name="Turnbaugh P.J."/>
            <person name="Mahowald M."/>
            <person name="Liep D."/>
            <person name="Gordon J."/>
        </authorList>
    </citation>
    <scope>NUCLEOTIDE SEQUENCE [LARGE SCALE GENOMIC DNA]</scope>
    <source>
        <strain evidence="7 8">DSM 5476</strain>
    </source>
</reference>
<evidence type="ECO:0000256" key="1">
    <source>
        <dbReference type="ARBA" id="ARBA00004141"/>
    </source>
</evidence>
<dbReference type="NCBIfam" id="TIGR00367">
    <property type="entry name" value="calcium/sodium antiporter"/>
    <property type="match status" value="1"/>
</dbReference>
<evidence type="ECO:0000256" key="3">
    <source>
        <dbReference type="ARBA" id="ARBA00022989"/>
    </source>
</evidence>
<dbReference type="eggNOG" id="COG0530">
    <property type="taxonomic scope" value="Bacteria"/>
</dbReference>
<dbReference type="GO" id="GO:0005886">
    <property type="term" value="C:plasma membrane"/>
    <property type="evidence" value="ECO:0007669"/>
    <property type="project" value="TreeGrafter"/>
</dbReference>
<feature type="transmembrane region" description="Helical" evidence="5">
    <location>
        <begin position="215"/>
        <end position="237"/>
    </location>
</feature>
<feature type="transmembrane region" description="Helical" evidence="5">
    <location>
        <begin position="180"/>
        <end position="199"/>
    </location>
</feature>
<gene>
    <name evidence="7" type="ORF">CLOSTMETH_01423</name>
</gene>
<evidence type="ECO:0000259" key="6">
    <source>
        <dbReference type="Pfam" id="PF01699"/>
    </source>
</evidence>
<keyword evidence="3 5" id="KW-1133">Transmembrane helix</keyword>
<dbReference type="PANTHER" id="PTHR10846:SF8">
    <property type="entry name" value="INNER MEMBRANE PROTEIN YRBG"/>
    <property type="match status" value="1"/>
</dbReference>
<feature type="transmembrane region" description="Helical" evidence="5">
    <location>
        <begin position="276"/>
        <end position="293"/>
    </location>
</feature>